<evidence type="ECO:0000256" key="4">
    <source>
        <dbReference type="SAM" id="MobiDB-lite"/>
    </source>
</evidence>
<feature type="signal peptide" evidence="5">
    <location>
        <begin position="1"/>
        <end position="24"/>
    </location>
</feature>
<keyword evidence="8" id="KW-1185">Reference proteome</keyword>
<accession>A0A6C2YHV2</accession>
<dbReference type="InParanoid" id="A0A6C2YHV2"/>
<evidence type="ECO:0000313" key="8">
    <source>
        <dbReference type="Proteomes" id="UP000464378"/>
    </source>
</evidence>
<evidence type="ECO:0000256" key="1">
    <source>
        <dbReference type="ARBA" id="ARBA00006429"/>
    </source>
</evidence>
<evidence type="ECO:0000313" key="7">
    <source>
        <dbReference type="EMBL" id="VIP00944.1"/>
    </source>
</evidence>
<dbReference type="GO" id="GO:0004519">
    <property type="term" value="F:endonuclease activity"/>
    <property type="evidence" value="ECO:0007669"/>
    <property type="project" value="UniProtKB-KW"/>
</dbReference>
<dbReference type="EMBL" id="LR586016">
    <property type="protein sequence ID" value="VIP00944.1"/>
    <property type="molecule type" value="Genomic_DNA"/>
</dbReference>
<protein>
    <recommendedName>
        <fullName evidence="6">Endonuclease/exonuclease/phosphatase domain-containing protein</fullName>
    </recommendedName>
</protein>
<dbReference type="SUPFAM" id="SSF56219">
    <property type="entry name" value="DNase I-like"/>
    <property type="match status" value="1"/>
</dbReference>
<sequence length="586" mass="64364">MQHVWNRGCFGVFAAILLFPLALSAQPIHPTKQGAALEELVRTEYSPTTIYSYAQARHHLFSNVANNNGKVRLIYSGVLYATTTIPPSTVVNTEHVWPQSKFGAANKEKKKCDLHHLYPSYSRINESRGNLPFAEIPDAQTQKFWNSPTYLTGIPGANIDDYSEYASGRFEPREASKGNVARAMFYFRTIYGNQGIDLNFFDGQKSTLLAWHLADPVDAEEAARNSRIAALQGKSNPFIDDATLAHRIFQPGGAVPNPVAAAPQPGDSSTNGTTPPTPAASSPTLIENGEYHIMTWNLEWFFDADLSDNQSQTAVQQSADSPAIYKSRVEQAGKVIRDCGLPHIIALQEIENEKVVKDLANEVKAKYGVTYQVGFVQGNDTSTEQDVAFLVRDLGATATFARIPNADYGNNNLYKVPSKHCVMTLTQSLPDGTTKKMIVINCHLKAGKDVADITQRKKQARVMNHYLTKQQQETPGLAVVVLGDMNTRKPHADTTAQTDMGVLLGMETNTPNDDLIDLHENIPAANRSTHPLGELDRIAINAVLADDVGFVFRQIVVRSDLMLATPGLSDHTPLVASFRYSSTPQP</sequence>
<dbReference type="InterPro" id="IPR007346">
    <property type="entry name" value="Endonuclease-I"/>
</dbReference>
<dbReference type="InterPro" id="IPR036691">
    <property type="entry name" value="Endo/exonu/phosph_ase_sf"/>
</dbReference>
<dbReference type="Pfam" id="PF19580">
    <property type="entry name" value="Exo_endo_phos_3"/>
    <property type="match status" value="1"/>
</dbReference>
<keyword evidence="7" id="KW-0255">Endonuclease</keyword>
<dbReference type="PANTHER" id="PTHR33607:SF2">
    <property type="entry name" value="ENDONUCLEASE-1"/>
    <property type="match status" value="1"/>
</dbReference>
<name>A0A6C2YHV2_9BACT</name>
<reference evidence="7" key="1">
    <citation type="submission" date="2019-04" db="EMBL/GenBank/DDBJ databases">
        <authorList>
            <consortium name="Science for Life Laboratories"/>
        </authorList>
    </citation>
    <scope>NUCLEOTIDE SEQUENCE</scope>
    <source>
        <strain evidence="7">MBLW1</strain>
    </source>
</reference>
<proteinExistence type="inferred from homology"/>
<dbReference type="AlphaFoldDB" id="A0A6C2YHV2"/>
<dbReference type="Proteomes" id="UP000464378">
    <property type="component" value="Chromosome"/>
</dbReference>
<feature type="domain" description="Endonuclease/exonuclease/phosphatase" evidence="6">
    <location>
        <begin position="295"/>
        <end position="488"/>
    </location>
</feature>
<evidence type="ECO:0000256" key="5">
    <source>
        <dbReference type="SAM" id="SignalP"/>
    </source>
</evidence>
<feature type="chain" id="PRO_5033534759" description="Endonuclease/exonuclease/phosphatase domain-containing protein" evidence="5">
    <location>
        <begin position="25"/>
        <end position="586"/>
    </location>
</feature>
<evidence type="ECO:0000256" key="3">
    <source>
        <dbReference type="ARBA" id="ARBA00022801"/>
    </source>
</evidence>
<dbReference type="PANTHER" id="PTHR33607">
    <property type="entry name" value="ENDONUCLEASE-1"/>
    <property type="match status" value="1"/>
</dbReference>
<feature type="region of interest" description="Disordered" evidence="4">
    <location>
        <begin position="254"/>
        <end position="284"/>
    </location>
</feature>
<dbReference type="Gene3D" id="3.60.10.10">
    <property type="entry name" value="Endonuclease/exonuclease/phosphatase"/>
    <property type="match status" value="1"/>
</dbReference>
<dbReference type="Pfam" id="PF04231">
    <property type="entry name" value="Endonuclease_1"/>
    <property type="match status" value="1"/>
</dbReference>
<dbReference type="InterPro" id="IPR044925">
    <property type="entry name" value="His-Me_finger_sf"/>
</dbReference>
<evidence type="ECO:0000256" key="2">
    <source>
        <dbReference type="ARBA" id="ARBA00022722"/>
    </source>
</evidence>
<evidence type="ECO:0000259" key="6">
    <source>
        <dbReference type="Pfam" id="PF19580"/>
    </source>
</evidence>
<dbReference type="KEGG" id="tim:GMBLW1_30160"/>
<organism evidence="7">
    <name type="scientific">Tuwongella immobilis</name>
    <dbReference type="NCBI Taxonomy" id="692036"/>
    <lineage>
        <taxon>Bacteria</taxon>
        <taxon>Pseudomonadati</taxon>
        <taxon>Planctomycetota</taxon>
        <taxon>Planctomycetia</taxon>
        <taxon>Gemmatales</taxon>
        <taxon>Gemmataceae</taxon>
        <taxon>Tuwongella</taxon>
    </lineage>
</organism>
<dbReference type="RefSeq" id="WP_162656106.1">
    <property type="nucleotide sequence ID" value="NZ_LR593887.1"/>
</dbReference>
<dbReference type="SUPFAM" id="SSF54060">
    <property type="entry name" value="His-Me finger endonucleases"/>
    <property type="match status" value="1"/>
</dbReference>
<gene>
    <name evidence="7" type="ORF">GMBLW1_30160</name>
</gene>
<keyword evidence="5" id="KW-0732">Signal</keyword>
<dbReference type="EMBL" id="LR593887">
    <property type="protein sequence ID" value="VTR97306.1"/>
    <property type="molecule type" value="Genomic_DNA"/>
</dbReference>
<keyword evidence="3" id="KW-0378">Hydrolase</keyword>
<keyword evidence="2" id="KW-0540">Nuclease</keyword>
<dbReference type="InterPro" id="IPR005135">
    <property type="entry name" value="Endo/exonuclease/phosphatase"/>
</dbReference>
<dbReference type="GO" id="GO:0016787">
    <property type="term" value="F:hydrolase activity"/>
    <property type="evidence" value="ECO:0007669"/>
    <property type="project" value="UniProtKB-KW"/>
</dbReference>
<comment type="similarity">
    <text evidence="1">Belongs to the EndA/NucM nuclease family.</text>
</comment>